<dbReference type="EMBL" id="OBEH01000004">
    <property type="protein sequence ID" value="SNZ01124.1"/>
    <property type="molecule type" value="Genomic_DNA"/>
</dbReference>
<dbReference type="GO" id="GO:0003872">
    <property type="term" value="F:6-phosphofructokinase activity"/>
    <property type="evidence" value="ECO:0007669"/>
    <property type="project" value="UniProtKB-UniRule"/>
</dbReference>
<gene>
    <name evidence="12" type="primary">pfkA</name>
    <name evidence="14" type="ORF">SAMN06265377_2956</name>
</gene>
<keyword evidence="3 12" id="KW-0808">Transferase</keyword>
<evidence type="ECO:0000256" key="12">
    <source>
        <dbReference type="HAMAP-Rule" id="MF_01981"/>
    </source>
</evidence>
<comment type="pathway">
    <text evidence="12">Carbohydrate degradation; glycolysis; D-glyceraldehyde 3-phosphate and glycerone phosphate from D-glucose: step 3/4.</text>
</comment>
<evidence type="ECO:0000256" key="1">
    <source>
        <dbReference type="ARBA" id="ARBA00001946"/>
    </source>
</evidence>
<dbReference type="HAMAP" id="MF_01981">
    <property type="entry name" value="Phosphofructokinase_II_X"/>
    <property type="match status" value="1"/>
</dbReference>
<evidence type="ECO:0000256" key="7">
    <source>
        <dbReference type="ARBA" id="ARBA00022840"/>
    </source>
</evidence>
<keyword evidence="9 12" id="KW-0324">Glycolysis</keyword>
<evidence type="ECO:0000313" key="15">
    <source>
        <dbReference type="Proteomes" id="UP000219048"/>
    </source>
</evidence>
<evidence type="ECO:0000256" key="9">
    <source>
        <dbReference type="ARBA" id="ARBA00023152"/>
    </source>
</evidence>
<feature type="binding site" evidence="12">
    <location>
        <begin position="154"/>
        <end position="155"/>
    </location>
    <ligand>
        <name>ATP</name>
        <dbReference type="ChEBI" id="CHEBI:30616"/>
    </ligand>
</feature>
<feature type="active site" description="Proton acceptor" evidence="12">
    <location>
        <position position="210"/>
    </location>
</feature>
<evidence type="ECO:0000313" key="14">
    <source>
        <dbReference type="EMBL" id="SNZ01124.1"/>
    </source>
</evidence>
<feature type="binding site" evidence="12">
    <location>
        <begin position="208"/>
        <end position="210"/>
    </location>
    <ligand>
        <name>substrate</name>
    </ligand>
</feature>
<evidence type="ECO:0000256" key="8">
    <source>
        <dbReference type="ARBA" id="ARBA00022842"/>
    </source>
</evidence>
<dbReference type="InterPro" id="IPR000023">
    <property type="entry name" value="Phosphofructokinase_dom"/>
</dbReference>
<keyword evidence="4 12" id="KW-0479">Metal-binding</keyword>
<keyword evidence="12" id="KW-0963">Cytoplasm</keyword>
<feature type="binding site" evidence="12">
    <location>
        <begin position="360"/>
        <end position="363"/>
    </location>
    <ligand>
        <name>substrate</name>
    </ligand>
</feature>
<dbReference type="PRINTS" id="PR00476">
    <property type="entry name" value="PHFRCTKINASE"/>
</dbReference>
<evidence type="ECO:0000259" key="13">
    <source>
        <dbReference type="Pfam" id="PF00365"/>
    </source>
</evidence>
<dbReference type="GO" id="GO:0005737">
    <property type="term" value="C:cytoplasm"/>
    <property type="evidence" value="ECO:0007669"/>
    <property type="project" value="UniProtKB-SubCell"/>
</dbReference>
<organism evidence="14 15">
    <name type="scientific">Flagellimonas pacifica</name>
    <dbReference type="NCBI Taxonomy" id="1247520"/>
    <lineage>
        <taxon>Bacteria</taxon>
        <taxon>Pseudomonadati</taxon>
        <taxon>Bacteroidota</taxon>
        <taxon>Flavobacteriia</taxon>
        <taxon>Flavobacteriales</taxon>
        <taxon>Flavobacteriaceae</taxon>
        <taxon>Flagellimonas</taxon>
    </lineage>
</organism>
<evidence type="ECO:0000256" key="10">
    <source>
        <dbReference type="ARBA" id="ARBA00048070"/>
    </source>
</evidence>
<dbReference type="SUPFAM" id="SSF53784">
    <property type="entry name" value="Phosphofructokinase"/>
    <property type="match status" value="1"/>
</dbReference>
<dbReference type="PIRSF" id="PIRSF000534">
    <property type="entry name" value="PPi_PFK_TP0108"/>
    <property type="match status" value="1"/>
</dbReference>
<dbReference type="OrthoDB" id="9802503at2"/>
<keyword evidence="7 12" id="KW-0067">ATP-binding</keyword>
<dbReference type="InterPro" id="IPR050929">
    <property type="entry name" value="PFKA"/>
</dbReference>
<dbReference type="Pfam" id="PF00365">
    <property type="entry name" value="PFK"/>
    <property type="match status" value="1"/>
</dbReference>
<dbReference type="Proteomes" id="UP000219048">
    <property type="component" value="Unassembled WGS sequence"/>
</dbReference>
<proteinExistence type="inferred from homology"/>
<dbReference type="RefSeq" id="WP_097046561.1">
    <property type="nucleotide sequence ID" value="NZ_OBEH01000004.1"/>
</dbReference>
<keyword evidence="8 12" id="KW-0460">Magnesium</keyword>
<name>A0A285MVB4_9FLAO</name>
<protein>
    <recommendedName>
        <fullName evidence="12">ATP-dependent 6-phosphofructokinase</fullName>
        <shortName evidence="12">ATP-PFK</shortName>
        <shortName evidence="12">Phosphofructokinase</shortName>
        <ecNumber evidence="12">2.7.1.11</ecNumber>
    </recommendedName>
    <alternativeName>
        <fullName evidence="12">Phosphohexokinase</fullName>
    </alternativeName>
</protein>
<dbReference type="NCBIfam" id="NF005301">
    <property type="entry name" value="PRK06830.1"/>
    <property type="match status" value="1"/>
</dbReference>
<evidence type="ECO:0000256" key="6">
    <source>
        <dbReference type="ARBA" id="ARBA00022777"/>
    </source>
</evidence>
<accession>A0A285MVB4</accession>
<keyword evidence="6 12" id="KW-0418">Kinase</keyword>
<dbReference type="InterPro" id="IPR022953">
    <property type="entry name" value="ATP_PFK"/>
</dbReference>
<evidence type="ECO:0000256" key="2">
    <source>
        <dbReference type="ARBA" id="ARBA00003138"/>
    </source>
</evidence>
<sequence>MNNTATFDIDTLGKPKFKSPLQLSTVRGDSIFNFISENDRLVFDLSFEHYQKCIANQEAPLCLEKAGPRQNIFFEPPKTTAAIVTCGGLCPGINNVIRGVVMALHYFYGIKRTLGVPYGYEGLNPEFGHELIELNPDKVRDIHQFGGTFLGSSRGGQSVSTMVDTLVKNEVNILFAIGGDGTLKGVDAIGEEIKKRDANISVVGIPKTIDNDIDLIDKSFGFETAFDVASPILRDAHNEATGAYNGISIVKLMGRDSGFIAASASLAMPVVNFVLVPEMDFALEGENGFLEALRKRLQSKKHAVIVVAEGAGQHLLQQTDVVKDASGNVKHADIGVFLKEKIEEYFTDIPVTIKYIDPSYIVRSAPANSSDSVYCGRLAYHAVHGAMAGKTRFVVSKVNNRYVYIPISEVTKKRKKIDLESEFWFSVLQSSGQPFSLK</sequence>
<feature type="binding site" evidence="12">
    <location>
        <position position="88"/>
    </location>
    <ligand>
        <name>ATP</name>
        <dbReference type="ChEBI" id="CHEBI:30616"/>
    </ligand>
</feature>
<comment type="similarity">
    <text evidence="12">Belongs to the phosphofructokinase type A (PFKA) family. PPi-dependent PFK group II subfamily. Atypical ATP-dependent clade 'X' sub-subfamily.</text>
</comment>
<dbReference type="GO" id="GO:0005524">
    <property type="term" value="F:ATP binding"/>
    <property type="evidence" value="ECO:0007669"/>
    <property type="project" value="UniProtKB-KW"/>
</dbReference>
<dbReference type="UniPathway" id="UPA00109">
    <property type="reaction ID" value="UER00182"/>
</dbReference>
<comment type="catalytic activity">
    <reaction evidence="11">
        <text>beta-D-fructose 6-phosphate + diphosphate = beta-D-fructose 1,6-bisphosphate + phosphate + H(+)</text>
        <dbReference type="Rhea" id="RHEA:13613"/>
        <dbReference type="ChEBI" id="CHEBI:15378"/>
        <dbReference type="ChEBI" id="CHEBI:32966"/>
        <dbReference type="ChEBI" id="CHEBI:33019"/>
        <dbReference type="ChEBI" id="CHEBI:43474"/>
        <dbReference type="ChEBI" id="CHEBI:57634"/>
        <dbReference type="EC" id="2.7.1.90"/>
    </reaction>
</comment>
<keyword evidence="5 12" id="KW-0547">Nucleotide-binding</keyword>
<keyword evidence="15" id="KW-1185">Reference proteome</keyword>
<reference evidence="15" key="1">
    <citation type="submission" date="2017-09" db="EMBL/GenBank/DDBJ databases">
        <authorList>
            <person name="Varghese N."/>
            <person name="Submissions S."/>
        </authorList>
    </citation>
    <scope>NUCLEOTIDE SEQUENCE [LARGE SCALE GENOMIC DNA]</scope>
    <source>
        <strain evidence="15">DSM 25885</strain>
    </source>
</reference>
<feature type="binding site" evidence="12">
    <location>
        <begin position="179"/>
        <end position="182"/>
    </location>
    <ligand>
        <name>ATP</name>
        <dbReference type="ChEBI" id="CHEBI:30616"/>
    </ligand>
</feature>
<dbReference type="Gene3D" id="3.40.50.450">
    <property type="match status" value="1"/>
</dbReference>
<comment type="cofactor">
    <cofactor evidence="1 12">
        <name>Mg(2+)</name>
        <dbReference type="ChEBI" id="CHEBI:18420"/>
    </cofactor>
</comment>
<evidence type="ECO:0000256" key="5">
    <source>
        <dbReference type="ARBA" id="ARBA00022741"/>
    </source>
</evidence>
<comment type="subcellular location">
    <subcellularLocation>
        <location evidence="12">Cytoplasm</location>
    </subcellularLocation>
</comment>
<comment type="catalytic activity">
    <reaction evidence="10 12">
        <text>beta-D-fructose 6-phosphate + ATP = beta-D-fructose 1,6-bisphosphate + ADP + H(+)</text>
        <dbReference type="Rhea" id="RHEA:16109"/>
        <dbReference type="ChEBI" id="CHEBI:15378"/>
        <dbReference type="ChEBI" id="CHEBI:30616"/>
        <dbReference type="ChEBI" id="CHEBI:32966"/>
        <dbReference type="ChEBI" id="CHEBI:57634"/>
        <dbReference type="ChEBI" id="CHEBI:456216"/>
        <dbReference type="EC" id="2.7.1.11"/>
    </reaction>
</comment>
<feature type="binding site" evidence="12">
    <location>
        <begin position="253"/>
        <end position="255"/>
    </location>
    <ligand>
        <name>substrate</name>
    </ligand>
</feature>
<dbReference type="GO" id="GO:0046872">
    <property type="term" value="F:metal ion binding"/>
    <property type="evidence" value="ECO:0007669"/>
    <property type="project" value="UniProtKB-KW"/>
</dbReference>
<dbReference type="InterPro" id="IPR035966">
    <property type="entry name" value="PKF_sf"/>
</dbReference>
<comment type="function">
    <text evidence="12">Catalyzes the phosphorylation of D-fructose 6-phosphate to fructose 1,6-bisphosphate by ATP, the first committing step of glycolysis.</text>
</comment>
<comment type="subunit">
    <text evidence="12">Homodimer.</text>
</comment>
<feature type="site" description="Important for substrate specificity; cannot use PPi as phosphoryl donor" evidence="12">
    <location>
        <position position="181"/>
    </location>
</feature>
<dbReference type="AlphaFoldDB" id="A0A285MVB4"/>
<dbReference type="FunFam" id="3.40.50.450:FF:000002">
    <property type="entry name" value="ATP-dependent 6-phosphofructokinase"/>
    <property type="match status" value="1"/>
</dbReference>
<dbReference type="PANTHER" id="PTHR45770">
    <property type="entry name" value="ATP-DEPENDENT 6-PHOSPHOFRUCTOKINASE 1"/>
    <property type="match status" value="1"/>
</dbReference>
<comment type="function">
    <text evidence="2">Catalyzes the phosphorylation of D-fructose 6-phosphate, the first committing step of glycolysis. Uses inorganic phosphate (PPi) as phosphoryl donor instead of ATP like common ATP-dependent phosphofructokinases (ATP-PFKs), which renders the reaction reversible, and can thus function both in glycolysis and gluconeogenesis. Consistently, PPi-PFK can replace the enzymes of both the forward (ATP-PFK) and reverse (fructose-bisphosphatase (FBPase)) reactions.</text>
</comment>
<dbReference type="GO" id="GO:0047334">
    <property type="term" value="F:diphosphate-fructose-6-phosphate 1-phosphotransferase activity"/>
    <property type="evidence" value="ECO:0007669"/>
    <property type="project" value="UniProtKB-EC"/>
</dbReference>
<evidence type="ECO:0000256" key="3">
    <source>
        <dbReference type="ARBA" id="ARBA00022679"/>
    </source>
</evidence>
<dbReference type="GO" id="GO:0006002">
    <property type="term" value="P:fructose 6-phosphate metabolic process"/>
    <property type="evidence" value="ECO:0007669"/>
    <property type="project" value="InterPro"/>
</dbReference>
<feature type="binding site" evidence="12">
    <location>
        <position position="180"/>
    </location>
    <ligand>
        <name>Mg(2+)</name>
        <dbReference type="ChEBI" id="CHEBI:18420"/>
        <note>catalytic</note>
    </ligand>
</feature>
<dbReference type="EC" id="2.7.1.11" evidence="12"/>
<evidence type="ECO:0000256" key="4">
    <source>
        <dbReference type="ARBA" id="ARBA00022723"/>
    </source>
</evidence>
<feature type="domain" description="Phosphofructokinase" evidence="13">
    <location>
        <begin position="81"/>
        <end position="384"/>
    </location>
</feature>
<feature type="binding site" evidence="12">
    <location>
        <position position="309"/>
    </location>
    <ligand>
        <name>substrate</name>
    </ligand>
</feature>
<evidence type="ECO:0000256" key="11">
    <source>
        <dbReference type="ARBA" id="ARBA00048072"/>
    </source>
</evidence>
<dbReference type="InterPro" id="IPR012004">
    <property type="entry name" value="PyroP-dep_PFK_TP0108"/>
</dbReference>